<feature type="transmembrane region" description="Helical" evidence="1">
    <location>
        <begin position="334"/>
        <end position="353"/>
    </location>
</feature>
<dbReference type="FunFam" id="3.30.70.1430:FF:000001">
    <property type="entry name" value="Efflux pump membrane transporter"/>
    <property type="match status" value="1"/>
</dbReference>
<dbReference type="PANTHER" id="PTHR32063">
    <property type="match status" value="1"/>
</dbReference>
<accession>A0A1G4V5M5</accession>
<feature type="transmembrane region" description="Helical" evidence="1">
    <location>
        <begin position="527"/>
        <end position="544"/>
    </location>
</feature>
<dbReference type="AlphaFoldDB" id="A0A1G4V5M5"/>
<dbReference type="Gene3D" id="1.20.1640.10">
    <property type="entry name" value="Multidrug efflux transporter AcrB transmembrane domain"/>
    <property type="match status" value="2"/>
</dbReference>
<protein>
    <submittedName>
        <fullName evidence="2">Multidrug efflux pump</fullName>
    </submittedName>
</protein>
<dbReference type="Gene3D" id="3.30.70.1430">
    <property type="entry name" value="Multidrug efflux transporter AcrB pore domain"/>
    <property type="match status" value="2"/>
</dbReference>
<feature type="transmembrane region" description="Helical" evidence="1">
    <location>
        <begin position="463"/>
        <end position="489"/>
    </location>
</feature>
<name>A0A1G4V5M5_9FLAO</name>
<evidence type="ECO:0000313" key="3">
    <source>
        <dbReference type="Proteomes" id="UP000182124"/>
    </source>
</evidence>
<keyword evidence="1" id="KW-0472">Membrane</keyword>
<dbReference type="SUPFAM" id="SSF82693">
    <property type="entry name" value="Multidrug efflux transporter AcrB pore domain, PN1, PN2, PC1 and PC2 subdomains"/>
    <property type="match status" value="3"/>
</dbReference>
<dbReference type="RefSeq" id="WP_023575422.1">
    <property type="nucleotide sequence ID" value="NZ_CBCSBQ010000003.1"/>
</dbReference>
<dbReference type="InterPro" id="IPR027463">
    <property type="entry name" value="AcrB_DN_DC_subdom"/>
</dbReference>
<proteinExistence type="predicted"/>
<dbReference type="Gene3D" id="3.30.70.1440">
    <property type="entry name" value="Multidrug efflux transporter AcrB pore domain"/>
    <property type="match status" value="1"/>
</dbReference>
<keyword evidence="1" id="KW-1133">Transmembrane helix</keyword>
<feature type="transmembrane region" description="Helical" evidence="1">
    <location>
        <begin position="431"/>
        <end position="451"/>
    </location>
</feature>
<feature type="transmembrane region" description="Helical" evidence="1">
    <location>
        <begin position="982"/>
        <end position="1010"/>
    </location>
</feature>
<dbReference type="GO" id="GO:0005886">
    <property type="term" value="C:plasma membrane"/>
    <property type="evidence" value="ECO:0007669"/>
    <property type="project" value="TreeGrafter"/>
</dbReference>
<keyword evidence="1" id="KW-0812">Transmembrane</keyword>
<dbReference type="Gene3D" id="3.30.70.1320">
    <property type="entry name" value="Multidrug efflux transporter AcrB pore domain like"/>
    <property type="match status" value="1"/>
</dbReference>
<feature type="transmembrane region" description="Helical" evidence="1">
    <location>
        <begin position="953"/>
        <end position="976"/>
    </location>
</feature>
<dbReference type="Proteomes" id="UP000182124">
    <property type="component" value="Unassembled WGS sequence"/>
</dbReference>
<evidence type="ECO:0000313" key="2">
    <source>
        <dbReference type="EMBL" id="SCX01608.1"/>
    </source>
</evidence>
<organism evidence="2 3">
    <name type="scientific">Flavobacterium saliperosum</name>
    <dbReference type="NCBI Taxonomy" id="329186"/>
    <lineage>
        <taxon>Bacteria</taxon>
        <taxon>Pseudomonadati</taxon>
        <taxon>Bacteroidota</taxon>
        <taxon>Flavobacteriia</taxon>
        <taxon>Flavobacteriales</taxon>
        <taxon>Flavobacteriaceae</taxon>
        <taxon>Flavobacterium</taxon>
    </lineage>
</organism>
<feature type="transmembrane region" description="Helical" evidence="1">
    <location>
        <begin position="12"/>
        <end position="32"/>
    </location>
</feature>
<sequence length="1029" mass="113611">MSLSTLSIKRPVLTIVMNLMLILFGIIGYTFLGVREFPSIDPAQISVQTNYAGANADIIESQITEPLEKAVNSIDGIRNITSSSSQGRSNITIEFNLDKNLEEAANDVRDKVSQAVRSLPQDIDAPPVVSKADADSEPIITMTVQSDNKNVLELTDYADNVLSQRLQTIPGVSSVQIWGQRKYAMRLWIDPVRLASYGCTVADVREALNKQNVELPSGKLTGANTELTVKTLGNLSTEEGFNNIIIKAEGDKIVRLSDIGKASLEAENLETKLSDSGQPMVGMAIIPQPGTNYLDIAEKFYEQYDQLKKDLPKDFKLNIAIDNTVFVKKAVLEVAETLLLSIILVVLIIYVFFRDWAIAFRPLIDIPVSLIATFFIMYLCGFSVNVLTLLAIVLATGLVVDDGIVVTENIFKKVEEGMTPIEAAIKGSNEIFFAVISISVTLAAVFLPVIFLEGFVGRLFREFGVVIGAAVLISAFVSLTLTPMLNAYLMKGGEQKKSRIYVVTEPYFQKMNSSYAQALEGFMKRKWLSFPILIGCMGLIYLFFSTLPKETAPYDDRSFIGVNVTAPEGASYDYMDRFMADLTELINDSIPEKKVSLIITSPGFGSSSVNSGRARIALVQPDERERSQKEIAEGLTKWTKQYSEAKVSVSESPTIAVNRRGGLPIQFVIQAPNFKKLEEKIPQFMEEAAKDPTFSNTDVNLKFNKPEIYVTIDREKAQSLGVSIIDVAQTLQLSLSGQRFGYFMMNGKQYQVMGQFDKKDRNAPMDLTSIFVKSTSGELIQLDNLVTIEEKSSPPQLYHNNRYMAATVSAGLAPGKSISDGIEAMERIKEKVLDDSFTTDLSGESRDFVESSSNTSFAFGLALLLIFLILAAQFESFIDPFIIILTVPMAVAGALFSLWLFGQTWNIFSQIGTIMLIGLVTKNGILIVEFANQLREQGKPKYQAIMEASESRLRPILMTSLAIALGALPIAMSLGAASTSRIGMGVVIVGGTLFSLLLTLFVIPAIYLMWSREKKHRPEFDNIKDYEKE</sequence>
<dbReference type="PRINTS" id="PR00702">
    <property type="entry name" value="ACRIFLAVINRP"/>
</dbReference>
<dbReference type="Gene3D" id="3.30.2090.10">
    <property type="entry name" value="Multidrug efflux transporter AcrB TolC docking domain, DN and DC subdomains"/>
    <property type="match status" value="2"/>
</dbReference>
<dbReference type="GO" id="GO:0042910">
    <property type="term" value="F:xenobiotic transmembrane transporter activity"/>
    <property type="evidence" value="ECO:0007669"/>
    <property type="project" value="TreeGrafter"/>
</dbReference>
<dbReference type="SUPFAM" id="SSF82866">
    <property type="entry name" value="Multidrug efflux transporter AcrB transmembrane domain"/>
    <property type="match status" value="2"/>
</dbReference>
<feature type="transmembrane region" description="Helical" evidence="1">
    <location>
        <begin position="856"/>
        <end position="874"/>
    </location>
</feature>
<gene>
    <name evidence="2" type="ORF">SAMN02927925_00364</name>
</gene>
<dbReference type="eggNOG" id="COG0841">
    <property type="taxonomic scope" value="Bacteria"/>
</dbReference>
<dbReference type="InterPro" id="IPR001036">
    <property type="entry name" value="Acrflvin-R"/>
</dbReference>
<dbReference type="STRING" id="329186.SAMN02927925_00364"/>
<dbReference type="PANTHER" id="PTHR32063:SF28">
    <property type="entry name" value="BLR2861 PROTEIN"/>
    <property type="match status" value="1"/>
</dbReference>
<dbReference type="EMBL" id="FMTY01000001">
    <property type="protein sequence ID" value="SCX01608.1"/>
    <property type="molecule type" value="Genomic_DNA"/>
</dbReference>
<feature type="transmembrane region" description="Helical" evidence="1">
    <location>
        <begin position="881"/>
        <end position="901"/>
    </location>
</feature>
<dbReference type="SUPFAM" id="SSF82714">
    <property type="entry name" value="Multidrug efflux transporter AcrB TolC docking domain, DN and DC subdomains"/>
    <property type="match status" value="2"/>
</dbReference>
<feature type="transmembrane region" description="Helical" evidence="1">
    <location>
        <begin position="907"/>
        <end position="932"/>
    </location>
</feature>
<evidence type="ECO:0000256" key="1">
    <source>
        <dbReference type="SAM" id="Phobius"/>
    </source>
</evidence>
<reference evidence="2 3" key="1">
    <citation type="submission" date="2016-10" db="EMBL/GenBank/DDBJ databases">
        <authorList>
            <person name="de Groot N.N."/>
        </authorList>
    </citation>
    <scope>NUCLEOTIDE SEQUENCE [LARGE SCALE GENOMIC DNA]</scope>
    <source>
        <strain evidence="2 3">CGMCC 1.3801</strain>
    </source>
</reference>
<dbReference type="Pfam" id="PF00873">
    <property type="entry name" value="ACR_tran"/>
    <property type="match status" value="1"/>
</dbReference>